<reference evidence="1 2" key="1">
    <citation type="submission" date="2020-02" db="EMBL/GenBank/DDBJ databases">
        <authorList>
            <person name="Ma Q."/>
            <person name="Huang Y."/>
            <person name="Song X."/>
            <person name="Pei D."/>
        </authorList>
    </citation>
    <scope>NUCLEOTIDE SEQUENCE [LARGE SCALE GENOMIC DNA]</scope>
    <source>
        <strain evidence="1">Sxm20200214</strain>
        <tissue evidence="1">Leaf</tissue>
    </source>
</reference>
<evidence type="ECO:0000313" key="1">
    <source>
        <dbReference type="EMBL" id="KAG2324218.1"/>
    </source>
</evidence>
<dbReference type="OrthoDB" id="24581at2759"/>
<proteinExistence type="predicted"/>
<name>A0A8X8B7E4_BRACI</name>
<dbReference type="EMBL" id="JAAMPC010000002">
    <property type="protein sequence ID" value="KAG2324218.1"/>
    <property type="molecule type" value="Genomic_DNA"/>
</dbReference>
<evidence type="ECO:0000313" key="2">
    <source>
        <dbReference type="Proteomes" id="UP000886595"/>
    </source>
</evidence>
<gene>
    <name evidence="1" type="ORF">Bca52824_006946</name>
</gene>
<protein>
    <submittedName>
        <fullName evidence="1">Uncharacterized protein</fullName>
    </submittedName>
</protein>
<comment type="caution">
    <text evidence="1">The sequence shown here is derived from an EMBL/GenBank/DDBJ whole genome shotgun (WGS) entry which is preliminary data.</text>
</comment>
<accession>A0A8X8B7E4</accession>
<keyword evidence="2" id="KW-1185">Reference proteome</keyword>
<dbReference type="AlphaFoldDB" id="A0A8X8B7E4"/>
<dbReference type="Proteomes" id="UP000886595">
    <property type="component" value="Unassembled WGS sequence"/>
</dbReference>
<organism evidence="1 2">
    <name type="scientific">Brassica carinata</name>
    <name type="common">Ethiopian mustard</name>
    <name type="synonym">Abyssinian cabbage</name>
    <dbReference type="NCBI Taxonomy" id="52824"/>
    <lineage>
        <taxon>Eukaryota</taxon>
        <taxon>Viridiplantae</taxon>
        <taxon>Streptophyta</taxon>
        <taxon>Embryophyta</taxon>
        <taxon>Tracheophyta</taxon>
        <taxon>Spermatophyta</taxon>
        <taxon>Magnoliopsida</taxon>
        <taxon>eudicotyledons</taxon>
        <taxon>Gunneridae</taxon>
        <taxon>Pentapetalae</taxon>
        <taxon>rosids</taxon>
        <taxon>malvids</taxon>
        <taxon>Brassicales</taxon>
        <taxon>Brassicaceae</taxon>
        <taxon>Brassiceae</taxon>
        <taxon>Brassica</taxon>
    </lineage>
</organism>
<sequence length="147" mass="16330">MNPAVKSRDTSNLPWIGPVPGDIAEVEAYCRIFRSAERLNGAFMETLCNPVTGECRVPYDFSPEEKPLLEDKKVSILPGRETSISSFSLDDVRVAEDTLPPLAVFRGEMKRSLRMSATTQDFHAAIHFDLELSQALSQTRSGSHSLM</sequence>